<dbReference type="Pfam" id="PF00590">
    <property type="entry name" value="TP_methylase"/>
    <property type="match status" value="1"/>
</dbReference>
<dbReference type="NCBIfam" id="NF004060">
    <property type="entry name" value="PRK05576.1-3"/>
    <property type="match status" value="1"/>
</dbReference>
<evidence type="ECO:0000313" key="6">
    <source>
        <dbReference type="Proteomes" id="UP001215956"/>
    </source>
</evidence>
<dbReference type="InterPro" id="IPR035996">
    <property type="entry name" value="4pyrrol_Methylase_sf"/>
</dbReference>
<evidence type="ECO:0000259" key="4">
    <source>
        <dbReference type="Pfam" id="PF00590"/>
    </source>
</evidence>
<dbReference type="InterPro" id="IPR000878">
    <property type="entry name" value="4pyrrol_Mease"/>
</dbReference>
<keyword evidence="2" id="KW-0169">Cobalamin biosynthesis</keyword>
<dbReference type="InterPro" id="IPR014777">
    <property type="entry name" value="4pyrrole_Mease_sub1"/>
</dbReference>
<keyword evidence="5" id="KW-0489">Methyltransferase</keyword>
<feature type="domain" description="Tetrapyrrole methylase" evidence="4">
    <location>
        <begin position="34"/>
        <end position="172"/>
    </location>
</feature>
<dbReference type="PANTHER" id="PTHR43467">
    <property type="entry name" value="COBALT-PRECORRIN-2 C(20)-METHYLTRANSFERASE"/>
    <property type="match status" value="1"/>
</dbReference>
<dbReference type="GO" id="GO:0043781">
    <property type="term" value="F:cobalt-factor II C20-methyltransferase activity"/>
    <property type="evidence" value="ECO:0007669"/>
    <property type="project" value="UniProtKB-EC"/>
</dbReference>
<dbReference type="EC" id="2.1.1.151" evidence="5"/>
<dbReference type="EMBL" id="JARFPL010000010">
    <property type="protein sequence ID" value="MDF0592852.1"/>
    <property type="molecule type" value="Genomic_DNA"/>
</dbReference>
<gene>
    <name evidence="5" type="ORF">P0O24_04570</name>
</gene>
<dbReference type="PANTHER" id="PTHR43467:SF2">
    <property type="entry name" value="COBALT-PRECORRIN-2 C(20)-METHYLTRANSFERASE"/>
    <property type="match status" value="1"/>
</dbReference>
<dbReference type="SUPFAM" id="SSF53790">
    <property type="entry name" value="Tetrapyrrole methylase"/>
    <property type="match status" value="1"/>
</dbReference>
<proteinExistence type="inferred from homology"/>
<dbReference type="InterPro" id="IPR012382">
    <property type="entry name" value="CobI/CbiL"/>
</dbReference>
<evidence type="ECO:0000256" key="3">
    <source>
        <dbReference type="PIRNR" id="PIRNR036427"/>
    </source>
</evidence>
<organism evidence="5 6">
    <name type="scientific">Candidatus Methanocrinis alkalitolerans</name>
    <dbReference type="NCBI Taxonomy" id="3033395"/>
    <lineage>
        <taxon>Archaea</taxon>
        <taxon>Methanobacteriati</taxon>
        <taxon>Methanobacteriota</taxon>
        <taxon>Stenosarchaea group</taxon>
        <taxon>Methanomicrobia</taxon>
        <taxon>Methanotrichales</taxon>
        <taxon>Methanotrichaceae</taxon>
        <taxon>Methanocrinis</taxon>
    </lineage>
</organism>
<keyword evidence="5" id="KW-0808">Transferase</keyword>
<comment type="pathway">
    <text evidence="1">Cofactor biosynthesis; adenosylcobalamin biosynthesis.</text>
</comment>
<comment type="similarity">
    <text evidence="3">Belongs to the precorrin methyltransferase family.</text>
</comment>
<dbReference type="CDD" id="cd11645">
    <property type="entry name" value="Precorrin_2_C20_MT"/>
    <property type="match status" value="1"/>
</dbReference>
<comment type="caution">
    <text evidence="5">The sequence shown here is derived from an EMBL/GenBank/DDBJ whole genome shotgun (WGS) entry which is preliminary data.</text>
</comment>
<evidence type="ECO:0000313" key="5">
    <source>
        <dbReference type="EMBL" id="MDF0592852.1"/>
    </source>
</evidence>
<reference evidence="5 6" key="1">
    <citation type="submission" date="2023-03" db="EMBL/GenBank/DDBJ databases">
        <title>Whole genome sequencing of Methanotrichaceae archaeon M04Ac.</title>
        <authorList>
            <person name="Khomyakova M.A."/>
            <person name="Merkel A.Y."/>
            <person name="Slobodkin A.I."/>
        </authorList>
    </citation>
    <scope>NUCLEOTIDE SEQUENCE [LARGE SCALE GENOMIC DNA]</scope>
    <source>
        <strain evidence="5 6">M04Ac</strain>
    </source>
</reference>
<dbReference type="RefSeq" id="WP_316968556.1">
    <property type="nucleotide sequence ID" value="NZ_JARFPL010000010.1"/>
</dbReference>
<sequence length="235" mass="25627">MLEVAALDGRKIEDGGLSERMEDVRKGDGDGGLLIGVSLGPGDPELLTRKAEKALAAADEVFVPGEMAAELVRPFAEPEVLDFPMISDKARLLEIWADNADRVASRALGGDAAFACIGDVNTFSTFSHLKRLVIERHPKVEIETIPGVGTVPALAARLGVDLSESFLVSDGSQVQTVIRMKAVRPAEMAAELAREGFDDFTLGVRLYTPEESIIREEMPERSDYFSVLCARRRRR</sequence>
<dbReference type="Gene3D" id="3.40.1010.10">
    <property type="entry name" value="Cobalt-precorrin-4 Transmethylase, Domain 1"/>
    <property type="match status" value="1"/>
</dbReference>
<keyword evidence="6" id="KW-1185">Reference proteome</keyword>
<dbReference type="PIRSF" id="PIRSF036427">
    <property type="entry name" value="Precrrn-2_mtase"/>
    <property type="match status" value="1"/>
</dbReference>
<evidence type="ECO:0000256" key="1">
    <source>
        <dbReference type="ARBA" id="ARBA00004953"/>
    </source>
</evidence>
<name>A0ABT5XDR8_9EURY</name>
<dbReference type="Proteomes" id="UP001215956">
    <property type="component" value="Unassembled WGS sequence"/>
</dbReference>
<accession>A0ABT5XDR8</accession>
<protein>
    <submittedName>
        <fullName evidence="5">Cobalt-factor II C(20)-methyltransferase</fullName>
        <ecNumber evidence="5">2.1.1.151</ecNumber>
    </submittedName>
</protein>
<evidence type="ECO:0000256" key="2">
    <source>
        <dbReference type="ARBA" id="ARBA00022573"/>
    </source>
</evidence>
<dbReference type="GO" id="GO:0032259">
    <property type="term" value="P:methylation"/>
    <property type="evidence" value="ECO:0007669"/>
    <property type="project" value="UniProtKB-KW"/>
</dbReference>